<dbReference type="RefSeq" id="WP_328282047.1">
    <property type="nucleotide sequence ID" value="NZ_JARTLD010000070.1"/>
</dbReference>
<feature type="region of interest" description="Disordered" evidence="1">
    <location>
        <begin position="23"/>
        <end position="51"/>
    </location>
</feature>
<evidence type="ECO:0000313" key="3">
    <source>
        <dbReference type="EMBL" id="MED5020587.1"/>
    </source>
</evidence>
<accession>A0ABU6Q0J2</accession>
<dbReference type="Gene3D" id="3.90.1010.20">
    <property type="match status" value="2"/>
</dbReference>
<evidence type="ECO:0000313" key="4">
    <source>
        <dbReference type="Proteomes" id="UP001343257"/>
    </source>
</evidence>
<dbReference type="PROSITE" id="PS51257">
    <property type="entry name" value="PROKAR_LIPOPROTEIN"/>
    <property type="match status" value="1"/>
</dbReference>
<feature type="signal peptide" evidence="2">
    <location>
        <begin position="1"/>
        <end position="19"/>
    </location>
</feature>
<evidence type="ECO:0000256" key="1">
    <source>
        <dbReference type="SAM" id="MobiDB-lite"/>
    </source>
</evidence>
<organism evidence="3 4">
    <name type="scientific">Paenibacillus chibensis</name>
    <dbReference type="NCBI Taxonomy" id="59846"/>
    <lineage>
        <taxon>Bacteria</taxon>
        <taxon>Bacillati</taxon>
        <taxon>Bacillota</taxon>
        <taxon>Bacilli</taxon>
        <taxon>Bacillales</taxon>
        <taxon>Paenibacillaceae</taxon>
        <taxon>Paenibacillus</taxon>
    </lineage>
</organism>
<name>A0ABU6Q0J2_9BACL</name>
<gene>
    <name evidence="3" type="ORF">P9847_25340</name>
</gene>
<feature type="compositionally biased region" description="Basic and acidic residues" evidence="1">
    <location>
        <begin position="23"/>
        <end position="34"/>
    </location>
</feature>
<dbReference type="EMBL" id="JARTLD010000070">
    <property type="protein sequence ID" value="MED5020587.1"/>
    <property type="molecule type" value="Genomic_DNA"/>
</dbReference>
<dbReference type="Proteomes" id="UP001343257">
    <property type="component" value="Unassembled WGS sequence"/>
</dbReference>
<evidence type="ECO:0000256" key="2">
    <source>
        <dbReference type="SAM" id="SignalP"/>
    </source>
</evidence>
<feature type="chain" id="PRO_5046591411" evidence="2">
    <location>
        <begin position="20"/>
        <end position="297"/>
    </location>
</feature>
<keyword evidence="4" id="KW-1185">Reference proteome</keyword>
<keyword evidence="2" id="KW-0732">Signal</keyword>
<proteinExistence type="predicted"/>
<reference evidence="3 4" key="1">
    <citation type="submission" date="2023-03" db="EMBL/GenBank/DDBJ databases">
        <title>Bacillus Genome Sequencing.</title>
        <authorList>
            <person name="Dunlap C."/>
        </authorList>
    </citation>
    <scope>NUCLEOTIDE SEQUENCE [LARGE SCALE GENOMIC DNA]</scope>
    <source>
        <strain evidence="3 4">NRS-52</strain>
    </source>
</reference>
<protein>
    <submittedName>
        <fullName evidence="3">FMN-binding protein</fullName>
    </submittedName>
</protein>
<comment type="caution">
    <text evidence="3">The sequence shown here is derived from an EMBL/GenBank/DDBJ whole genome shotgun (WGS) entry which is preliminary data.</text>
</comment>
<sequence>MNKRWSILLSGALMAGLLAGCGSDKEAQTTDTKEPAPATTDSKDNTAADSGSYKDGTYFAEGTMDEKSGWQPYVVLSVEGGKITKADWNYVSAKGGPDKKTLDKAGKYGMKAGGGSTEWYEQAEKAEQYLIEKQDPAAITVKDDGKTDAISGVSIHVKDFTNLSKEALSAGPAAAGTYKDGSYHAEGDAFDKESGWKSTVDITVANGKIIYAYFSGVNAKGEDKQTVSKEGKYGMKAGGAQAEWHEEAIKAQDYLIEKQDPAAITLKDDGTTDAISGVTIHVKDYVTLAQKALDQAK</sequence>